<gene>
    <name evidence="1" type="ORF">FF100_22365</name>
</gene>
<name>A0A5C4LFF7_9HYPH</name>
<evidence type="ECO:0000313" key="1">
    <source>
        <dbReference type="EMBL" id="TNC10419.1"/>
    </source>
</evidence>
<reference evidence="1 2" key="1">
    <citation type="submission" date="2019-06" db="EMBL/GenBank/DDBJ databases">
        <title>Genome of Methylobacterium sp. 17Sr1-39.</title>
        <authorList>
            <person name="Seo T."/>
        </authorList>
    </citation>
    <scope>NUCLEOTIDE SEQUENCE [LARGE SCALE GENOMIC DNA]</scope>
    <source>
        <strain evidence="1 2">17Sr1-39</strain>
    </source>
</reference>
<comment type="caution">
    <text evidence="1">The sequence shown here is derived from an EMBL/GenBank/DDBJ whole genome shotgun (WGS) entry which is preliminary data.</text>
</comment>
<organism evidence="1 2">
    <name type="scientific">Methylobacterium terricola</name>
    <dbReference type="NCBI Taxonomy" id="2583531"/>
    <lineage>
        <taxon>Bacteria</taxon>
        <taxon>Pseudomonadati</taxon>
        <taxon>Pseudomonadota</taxon>
        <taxon>Alphaproteobacteria</taxon>
        <taxon>Hyphomicrobiales</taxon>
        <taxon>Methylobacteriaceae</taxon>
        <taxon>Methylobacterium</taxon>
    </lineage>
</organism>
<dbReference type="Proteomes" id="UP000305267">
    <property type="component" value="Unassembled WGS sequence"/>
</dbReference>
<proteinExistence type="predicted"/>
<dbReference type="AlphaFoldDB" id="A0A5C4LFF7"/>
<keyword evidence="2" id="KW-1185">Reference proteome</keyword>
<dbReference type="RefSeq" id="WP_139037978.1">
    <property type="nucleotide sequence ID" value="NZ_VDDA01000012.1"/>
</dbReference>
<evidence type="ECO:0000313" key="2">
    <source>
        <dbReference type="Proteomes" id="UP000305267"/>
    </source>
</evidence>
<accession>A0A5C4LFF7</accession>
<protein>
    <submittedName>
        <fullName evidence="1">Uncharacterized protein</fullName>
    </submittedName>
</protein>
<sequence length="87" mass="8734">MIPDTDTAREAFAAVELTNPLLNRPLAGAEAAAKGVLERVGLPADPDVTATLALFVVAGFLIGGGNEPGFAEAVLDEVAKSATTAAN</sequence>
<dbReference type="EMBL" id="VDDA01000012">
    <property type="protein sequence ID" value="TNC10419.1"/>
    <property type="molecule type" value="Genomic_DNA"/>
</dbReference>